<dbReference type="PANTHER" id="PTHR41164:SF1">
    <property type="entry name" value="CURLI PRODUCTION ASSEMBLY_TRANSPORT COMPONENT CSGG"/>
    <property type="match status" value="1"/>
</dbReference>
<reference evidence="10 11" key="1">
    <citation type="submission" date="2020-08" db="EMBL/GenBank/DDBJ databases">
        <title>Genomic Encyclopedia of Type Strains, Phase IV (KMG-IV): sequencing the most valuable type-strain genomes for metagenomic binning, comparative biology and taxonomic classification.</title>
        <authorList>
            <person name="Goeker M."/>
        </authorList>
    </citation>
    <scope>NUCLEOTIDE SEQUENCE [LARGE SCALE GENOMIC DNA]</scope>
    <source>
        <strain evidence="10 11">DSM 22368</strain>
    </source>
</reference>
<accession>A0A7X0JQC7</accession>
<dbReference type="GO" id="GO:0030288">
    <property type="term" value="C:outer membrane-bounded periplasmic space"/>
    <property type="evidence" value="ECO:0007669"/>
    <property type="project" value="InterPro"/>
</dbReference>
<dbReference type="RefSeq" id="WP_166851477.1">
    <property type="nucleotide sequence ID" value="NZ_JAAONY010000001.1"/>
</dbReference>
<evidence type="ECO:0000256" key="6">
    <source>
        <dbReference type="ARBA" id="ARBA00023136"/>
    </source>
</evidence>
<dbReference type="InParanoid" id="A0A7X0JQC7"/>
<organism evidence="10 11">
    <name type="scientific">Pseudoteredinibacter isoporae</name>
    <dbReference type="NCBI Taxonomy" id="570281"/>
    <lineage>
        <taxon>Bacteria</taxon>
        <taxon>Pseudomonadati</taxon>
        <taxon>Pseudomonadota</taxon>
        <taxon>Gammaproteobacteria</taxon>
        <taxon>Cellvibrionales</taxon>
        <taxon>Cellvibrionaceae</taxon>
        <taxon>Pseudoteredinibacter</taxon>
    </lineage>
</organism>
<evidence type="ECO:0000256" key="3">
    <source>
        <dbReference type="ARBA" id="ARBA00014028"/>
    </source>
</evidence>
<evidence type="ECO:0000256" key="7">
    <source>
        <dbReference type="ARBA" id="ARBA00023139"/>
    </source>
</evidence>
<comment type="caution">
    <text evidence="10">The sequence shown here is derived from an EMBL/GenBank/DDBJ whole genome shotgun (WGS) entry which is preliminary data.</text>
</comment>
<dbReference type="SUPFAM" id="SSF52964">
    <property type="entry name" value="TolB, N-terminal domain"/>
    <property type="match status" value="1"/>
</dbReference>
<keyword evidence="11" id="KW-1185">Reference proteome</keyword>
<proteinExistence type="inferred from homology"/>
<keyword evidence="7" id="KW-0564">Palmitate</keyword>
<feature type="signal peptide" evidence="9">
    <location>
        <begin position="1"/>
        <end position="24"/>
    </location>
</feature>
<evidence type="ECO:0000256" key="8">
    <source>
        <dbReference type="ARBA" id="ARBA00023288"/>
    </source>
</evidence>
<dbReference type="AlphaFoldDB" id="A0A7X0JQC7"/>
<sequence>MNFLKRFRSKFLVSAAIVMISACASESHRVVESATVSAASSEYQGEKQKIIVGKFSNRSDYLRGAFAGNVDKLGNQAKLIAKSHLQQSGRFTLFDRESSETLTQEAKLSGTSQKLVGAEYAVVGGVTEFGRKVTGDRQLFGILGSGKSQVAYAKVTMNVIRVETAEVVHSVQGAGEYQLSNREIIGFGGKAAYDSTLNGKVLNLAITEAVNVLVSDLDNGRLVLN</sequence>
<keyword evidence="8" id="KW-0449">Lipoprotein</keyword>
<dbReference type="InterPro" id="IPR005534">
    <property type="entry name" value="Curli_assmbl/transp-comp_CsgG"/>
</dbReference>
<evidence type="ECO:0000256" key="1">
    <source>
        <dbReference type="ARBA" id="ARBA00003989"/>
    </source>
</evidence>
<evidence type="ECO:0000256" key="9">
    <source>
        <dbReference type="SAM" id="SignalP"/>
    </source>
</evidence>
<dbReference type="Gene3D" id="3.40.50.10610">
    <property type="entry name" value="ABC-type transport auxiliary lipoprotein component"/>
    <property type="match status" value="1"/>
</dbReference>
<dbReference type="PANTHER" id="PTHR41164">
    <property type="entry name" value="CURLI PRODUCTION ASSEMBLY/TRANSPORT COMPONENT CSGG"/>
    <property type="match status" value="1"/>
</dbReference>
<dbReference type="PROSITE" id="PS51257">
    <property type="entry name" value="PROKAR_LIPOPROTEIN"/>
    <property type="match status" value="1"/>
</dbReference>
<protein>
    <recommendedName>
        <fullName evidence="3">Curli production assembly/transport component CsgG</fullName>
    </recommendedName>
</protein>
<evidence type="ECO:0000256" key="2">
    <source>
        <dbReference type="ARBA" id="ARBA00008899"/>
    </source>
</evidence>
<feature type="chain" id="PRO_5031429519" description="Curli production assembly/transport component CsgG" evidence="9">
    <location>
        <begin position="25"/>
        <end position="225"/>
    </location>
</feature>
<keyword evidence="4" id="KW-1003">Cell membrane</keyword>
<dbReference type="Pfam" id="PF03783">
    <property type="entry name" value="CsgG"/>
    <property type="match status" value="1"/>
</dbReference>
<keyword evidence="5 9" id="KW-0732">Signal</keyword>
<keyword evidence="6" id="KW-0472">Membrane</keyword>
<dbReference type="EMBL" id="JACHHT010000001">
    <property type="protein sequence ID" value="MBB6520362.1"/>
    <property type="molecule type" value="Genomic_DNA"/>
</dbReference>
<comment type="similarity">
    <text evidence="2">Belongs to the CsgG family.</text>
</comment>
<comment type="function">
    <text evidence="1">May be involved in the biogenesis of curli organelles.</text>
</comment>
<evidence type="ECO:0000256" key="5">
    <source>
        <dbReference type="ARBA" id="ARBA00022729"/>
    </source>
</evidence>
<dbReference type="Proteomes" id="UP000528457">
    <property type="component" value="Unassembled WGS sequence"/>
</dbReference>
<evidence type="ECO:0000313" key="11">
    <source>
        <dbReference type="Proteomes" id="UP000528457"/>
    </source>
</evidence>
<name>A0A7X0JQC7_9GAMM</name>
<evidence type="ECO:0000313" key="10">
    <source>
        <dbReference type="EMBL" id="MBB6520362.1"/>
    </source>
</evidence>
<gene>
    <name evidence="10" type="ORF">HNR48_000640</name>
</gene>
<evidence type="ECO:0000256" key="4">
    <source>
        <dbReference type="ARBA" id="ARBA00022475"/>
    </source>
</evidence>